<evidence type="ECO:0000313" key="3">
    <source>
        <dbReference type="EMBL" id="GJJ43892.1"/>
    </source>
</evidence>
<reference evidence="3 4" key="1">
    <citation type="submission" date="2021-11" db="EMBL/GenBank/DDBJ databases">
        <title>Whole genome sequences of diphtheriae toxin producing Corynebacterium ulcerans isolates from cats in Osaka, Japan.</title>
        <authorList>
            <person name="Umeda K."/>
            <person name="Hirai Y."/>
        </authorList>
    </citation>
    <scope>NUCLEOTIDE SEQUENCE [LARGE SCALE GENOMIC DNA]</scope>
    <source>
        <strain evidence="3 4">12109B-1</strain>
    </source>
</reference>
<sequence>MEEGDTKTMGTTPTMRGLSASRGKTSGKVNHPVTETRSTDGETRRQIMLVMLKSGPVTATQLGETLGLSATGIRRHVDILVEEGLAEISQPRKTAGDKTRGRPAKSFRLTAAGRGQFGHDYDSLAAQALATLKETGGETAVKEFARKRVATIVEGVEIPTVEDADSLEKAAFALVEAFSESGYAATLTNAANGVQICQHHCPIAGVAAEFPELCEAEHEAIAMLLGHHVQPLASIAEGHDICTTNIPITPILTPTTKTPNERSGS</sequence>
<dbReference type="KEGG" id="cuq:Cul210931_1157"/>
<gene>
    <name evidence="3" type="ORF">CULCOIPH005_20810</name>
</gene>
<comment type="caution">
    <text evidence="3">The sequence shown here is derived from an EMBL/GenBank/DDBJ whole genome shotgun (WGS) entry which is preliminary data.</text>
</comment>
<protein>
    <submittedName>
        <fullName evidence="3">Transcriptional regulator</fullName>
    </submittedName>
</protein>
<evidence type="ECO:0000313" key="4">
    <source>
        <dbReference type="Proteomes" id="UP001205910"/>
    </source>
</evidence>
<feature type="compositionally biased region" description="Polar residues" evidence="1">
    <location>
        <begin position="22"/>
        <end position="36"/>
    </location>
</feature>
<dbReference type="KEGG" id="cuz:Cul05146_1231"/>
<dbReference type="Proteomes" id="UP001205910">
    <property type="component" value="Unassembled WGS sequence"/>
</dbReference>
<dbReference type="InterPro" id="IPR036388">
    <property type="entry name" value="WH-like_DNA-bd_sf"/>
</dbReference>
<organism evidence="3 4">
    <name type="scientific">Corynebacterium ulcerans</name>
    <dbReference type="NCBI Taxonomy" id="65058"/>
    <lineage>
        <taxon>Bacteria</taxon>
        <taxon>Bacillati</taxon>
        <taxon>Actinomycetota</taxon>
        <taxon>Actinomycetes</taxon>
        <taxon>Mycobacteriales</taxon>
        <taxon>Corynebacteriaceae</taxon>
        <taxon>Corynebacterium</taxon>
    </lineage>
</organism>
<accession>A0ABD0BIY4</accession>
<dbReference type="PANTHER" id="PTHR30363:SF28">
    <property type="entry name" value="TRANSCRIPTIONAL REGULATORY PROTEIN-RELATED"/>
    <property type="match status" value="1"/>
</dbReference>
<dbReference type="EMBL" id="BQFK01000005">
    <property type="protein sequence ID" value="GJJ43892.1"/>
    <property type="molecule type" value="Genomic_DNA"/>
</dbReference>
<dbReference type="PANTHER" id="PTHR30363">
    <property type="entry name" value="HTH-TYPE TRANSCRIPTIONAL REGULATOR SRLR-RELATED"/>
    <property type="match status" value="1"/>
</dbReference>
<dbReference type="SUPFAM" id="SSF46785">
    <property type="entry name" value="Winged helix' DNA-binding domain"/>
    <property type="match status" value="1"/>
</dbReference>
<dbReference type="InterPro" id="IPR036390">
    <property type="entry name" value="WH_DNA-bd_sf"/>
</dbReference>
<dbReference type="InterPro" id="IPR011991">
    <property type="entry name" value="ArsR-like_HTH"/>
</dbReference>
<name>A0ABD0BIY4_CORUL</name>
<feature type="domain" description="Helix-turn-helix type 11" evidence="2">
    <location>
        <begin position="44"/>
        <end position="88"/>
    </location>
</feature>
<dbReference type="Gene3D" id="1.10.10.10">
    <property type="entry name" value="Winged helix-like DNA-binding domain superfamily/Winged helix DNA-binding domain"/>
    <property type="match status" value="1"/>
</dbReference>
<dbReference type="AlphaFoldDB" id="A0ABD0BIY4"/>
<proteinExistence type="predicted"/>
<evidence type="ECO:0000256" key="1">
    <source>
        <dbReference type="SAM" id="MobiDB-lite"/>
    </source>
</evidence>
<dbReference type="Pfam" id="PF08279">
    <property type="entry name" value="HTH_11"/>
    <property type="match status" value="1"/>
</dbReference>
<dbReference type="CDD" id="cd00090">
    <property type="entry name" value="HTH_ARSR"/>
    <property type="match status" value="1"/>
</dbReference>
<feature type="region of interest" description="Disordered" evidence="1">
    <location>
        <begin position="1"/>
        <end position="41"/>
    </location>
</feature>
<evidence type="ECO:0000259" key="2">
    <source>
        <dbReference type="Pfam" id="PF08279"/>
    </source>
</evidence>
<dbReference type="InterPro" id="IPR050313">
    <property type="entry name" value="Carb_Metab_HTH_regulators"/>
</dbReference>
<dbReference type="InterPro" id="IPR013196">
    <property type="entry name" value="HTH_11"/>
</dbReference>